<keyword evidence="4" id="KW-1185">Reference proteome</keyword>
<comment type="caution">
    <text evidence="3">The sequence shown here is derived from an EMBL/GenBank/DDBJ whole genome shotgun (WGS) entry which is preliminary data.</text>
</comment>
<feature type="transmembrane region" description="Helical" evidence="2">
    <location>
        <begin position="56"/>
        <end position="77"/>
    </location>
</feature>
<feature type="transmembrane region" description="Helical" evidence="2">
    <location>
        <begin position="115"/>
        <end position="134"/>
    </location>
</feature>
<dbReference type="InterPro" id="IPR005325">
    <property type="entry name" value="DUF308_memb"/>
</dbReference>
<evidence type="ECO:0000313" key="3">
    <source>
        <dbReference type="EMBL" id="RBP99862.1"/>
    </source>
</evidence>
<evidence type="ECO:0000313" key="4">
    <source>
        <dbReference type="Proteomes" id="UP000252345"/>
    </source>
</evidence>
<gene>
    <name evidence="3" type="ORF">CRD59_02180</name>
</gene>
<dbReference type="AlphaFoldDB" id="A0A366KF53"/>
<feature type="transmembrane region" description="Helical" evidence="2">
    <location>
        <begin position="140"/>
        <end position="162"/>
    </location>
</feature>
<evidence type="ECO:0008006" key="5">
    <source>
        <dbReference type="Google" id="ProtNLM"/>
    </source>
</evidence>
<dbReference type="GO" id="GO:0005886">
    <property type="term" value="C:plasma membrane"/>
    <property type="evidence" value="ECO:0007669"/>
    <property type="project" value="TreeGrafter"/>
</dbReference>
<accession>A0A366KF53</accession>
<keyword evidence="2" id="KW-1133">Transmembrane helix</keyword>
<dbReference type="EMBL" id="PDCH01000002">
    <property type="protein sequence ID" value="RBP99862.1"/>
    <property type="molecule type" value="Genomic_DNA"/>
</dbReference>
<dbReference type="PANTHER" id="PTHR34989">
    <property type="entry name" value="PROTEIN HDED"/>
    <property type="match status" value="1"/>
</dbReference>
<feature type="transmembrane region" description="Helical" evidence="2">
    <location>
        <begin position="83"/>
        <end position="103"/>
    </location>
</feature>
<evidence type="ECO:0000256" key="1">
    <source>
        <dbReference type="SAM" id="MobiDB-lite"/>
    </source>
</evidence>
<dbReference type="Pfam" id="PF03729">
    <property type="entry name" value="DUF308"/>
    <property type="match status" value="2"/>
</dbReference>
<feature type="transmembrane region" description="Helical" evidence="2">
    <location>
        <begin position="198"/>
        <end position="221"/>
    </location>
</feature>
<dbReference type="PANTHER" id="PTHR34989:SF1">
    <property type="entry name" value="PROTEIN HDED"/>
    <property type="match status" value="1"/>
</dbReference>
<organism evidence="3 4">
    <name type="scientific">Bifidobacterium xylocopae</name>
    <dbReference type="NCBI Taxonomy" id="2493119"/>
    <lineage>
        <taxon>Bacteria</taxon>
        <taxon>Bacillati</taxon>
        <taxon>Actinomycetota</taxon>
        <taxon>Actinomycetes</taxon>
        <taxon>Bifidobacteriales</taxon>
        <taxon>Bifidobacteriaceae</taxon>
        <taxon>Bifidobacterium</taxon>
    </lineage>
</organism>
<dbReference type="InterPro" id="IPR052712">
    <property type="entry name" value="Acid_resist_chaperone_HdeD"/>
</dbReference>
<feature type="region of interest" description="Disordered" evidence="1">
    <location>
        <begin position="1"/>
        <end position="33"/>
    </location>
</feature>
<dbReference type="RefSeq" id="WP_113852958.1">
    <property type="nucleotide sequence ID" value="NZ_PDCH01000002.1"/>
</dbReference>
<keyword evidence="2" id="KW-0812">Transmembrane</keyword>
<proteinExistence type="predicted"/>
<sequence length="227" mass="23512">MSAYNEGPQGPYRPEQYGSQGQSAEGPYQPAPGGPVPPKDPFRLIVEDLSVKSLNLVRTVIGLVGAVAMIIGLALLVAPGKTLIVFTVALGVYFIVSGLVRLITSIVAQGLPGGWRVLGVLVGALLSIGGVVIVKNTTLSASTLLVLVTLIVGLGWIMEGIMTLAESWAVPHSGWAIFSAVVSIIAGVFILINPLGSTAVLVIFGGCALLALGVVSLIRAFTFGRRR</sequence>
<evidence type="ECO:0000256" key="2">
    <source>
        <dbReference type="SAM" id="Phobius"/>
    </source>
</evidence>
<dbReference type="Proteomes" id="UP000252345">
    <property type="component" value="Unassembled WGS sequence"/>
</dbReference>
<protein>
    <recommendedName>
        <fullName evidence="5">HdeD family acid-resistance protein</fullName>
    </recommendedName>
</protein>
<dbReference type="OrthoDB" id="3238356at2"/>
<reference evidence="3 4" key="1">
    <citation type="submission" date="2017-10" db="EMBL/GenBank/DDBJ databases">
        <title>Bifidobacterium xylocopum sp. nov. and Bifidobacterium aemilianum sp. nov., from the carpenter bee (Xylocopa violacea) digestive tract.</title>
        <authorList>
            <person name="Alberoni D."/>
            <person name="Baffoni L."/>
            <person name="Di Gioia D."/>
            <person name="Gaggia F."/>
            <person name="Biavati B."/>
        </authorList>
    </citation>
    <scope>NUCLEOTIDE SEQUENCE [LARGE SCALE GENOMIC DNA]</scope>
    <source>
        <strain evidence="3 4">XV2</strain>
    </source>
</reference>
<keyword evidence="2" id="KW-0472">Membrane</keyword>
<feature type="transmembrane region" description="Helical" evidence="2">
    <location>
        <begin position="174"/>
        <end position="192"/>
    </location>
</feature>
<name>A0A366KF53_9BIFI</name>